<name>A0A0F9LEC9_9ZZZZ</name>
<evidence type="ECO:0000313" key="1">
    <source>
        <dbReference type="EMBL" id="KKM62535.1"/>
    </source>
</evidence>
<comment type="caution">
    <text evidence="1">The sequence shown here is derived from an EMBL/GenBank/DDBJ whole genome shotgun (WGS) entry which is preliminary data.</text>
</comment>
<reference evidence="1" key="1">
    <citation type="journal article" date="2015" name="Nature">
        <title>Complex archaea that bridge the gap between prokaryotes and eukaryotes.</title>
        <authorList>
            <person name="Spang A."/>
            <person name="Saw J.H."/>
            <person name="Jorgensen S.L."/>
            <person name="Zaremba-Niedzwiedzka K."/>
            <person name="Martijn J."/>
            <person name="Lind A.E."/>
            <person name="van Eijk R."/>
            <person name="Schleper C."/>
            <person name="Guy L."/>
            <person name="Ettema T.J."/>
        </authorList>
    </citation>
    <scope>NUCLEOTIDE SEQUENCE</scope>
</reference>
<proteinExistence type="predicted"/>
<organism evidence="1">
    <name type="scientific">marine sediment metagenome</name>
    <dbReference type="NCBI Taxonomy" id="412755"/>
    <lineage>
        <taxon>unclassified sequences</taxon>
        <taxon>metagenomes</taxon>
        <taxon>ecological metagenomes</taxon>
    </lineage>
</organism>
<dbReference type="AlphaFoldDB" id="A0A0F9LEC9"/>
<protein>
    <submittedName>
        <fullName evidence="1">Uncharacterized protein</fullName>
    </submittedName>
</protein>
<dbReference type="EMBL" id="LAZR01011274">
    <property type="protein sequence ID" value="KKM62535.1"/>
    <property type="molecule type" value="Genomic_DNA"/>
</dbReference>
<accession>A0A0F9LEC9</accession>
<gene>
    <name evidence="1" type="ORF">LCGC14_1520700</name>
</gene>
<sequence>MSLQVTGDCLTSFQMNTNNILVVGKFIIGNNFEDTTKATDFFSSLREDEIEKAAQIFQKLPKYLQIYCINLRSNGTTLLHKLVLRYKNTTTLKTLKIFFPKFQKKYLTELKDRSGWTILDYANQNQNDYLLEKFNNILNRKTT</sequence>